<dbReference type="Proteomes" id="UP000289166">
    <property type="component" value="Unassembled WGS sequence"/>
</dbReference>
<gene>
    <name evidence="5" type="ORF">EFD62_01575</name>
</gene>
<evidence type="ECO:0000256" key="2">
    <source>
        <dbReference type="ARBA" id="ARBA00022840"/>
    </source>
</evidence>
<proteinExistence type="predicted"/>
<dbReference type="EMBL" id="RLII01000001">
    <property type="protein sequence ID" value="RXE60640.1"/>
    <property type="molecule type" value="Genomic_DNA"/>
</dbReference>
<dbReference type="OrthoDB" id="9774462at2"/>
<dbReference type="Pfam" id="PF00270">
    <property type="entry name" value="DEAD"/>
    <property type="match status" value="1"/>
</dbReference>
<accession>A0A4Q0I8D1</accession>
<dbReference type="SMART" id="SM00490">
    <property type="entry name" value="HELICc"/>
    <property type="match status" value="1"/>
</dbReference>
<dbReference type="GO" id="GO:0003676">
    <property type="term" value="F:nucleic acid binding"/>
    <property type="evidence" value="ECO:0007669"/>
    <property type="project" value="InterPro"/>
</dbReference>
<keyword evidence="6" id="KW-1185">Reference proteome</keyword>
<dbReference type="InterPro" id="IPR014001">
    <property type="entry name" value="Helicase_ATP-bd"/>
</dbReference>
<reference evidence="6" key="1">
    <citation type="submission" date="2018-11" db="EMBL/GenBank/DDBJ databases">
        <title>Genome sequencing of a novel mesophilic and cellulolytic organism within the genus Hungateiclostridium.</title>
        <authorList>
            <person name="Rettenmaier R."/>
            <person name="Liebl W."/>
            <person name="Zverlov V."/>
        </authorList>
    </citation>
    <scope>NUCLEOTIDE SEQUENCE [LARGE SCALE GENOMIC DNA]</scope>
    <source>
        <strain evidence="6">N2K1</strain>
    </source>
</reference>
<evidence type="ECO:0000256" key="1">
    <source>
        <dbReference type="ARBA" id="ARBA00022741"/>
    </source>
</evidence>
<dbReference type="Gene3D" id="3.40.50.300">
    <property type="entry name" value="P-loop containing nucleotide triphosphate hydrolases"/>
    <property type="match status" value="2"/>
</dbReference>
<dbReference type="PANTHER" id="PTHR47957:SF3">
    <property type="entry name" value="ATP-DEPENDENT HELICASE HRQ1"/>
    <property type="match status" value="1"/>
</dbReference>
<organism evidence="5 6">
    <name type="scientific">Acetivibrio mesophilus</name>
    <dbReference type="NCBI Taxonomy" id="2487273"/>
    <lineage>
        <taxon>Bacteria</taxon>
        <taxon>Bacillati</taxon>
        <taxon>Bacillota</taxon>
        <taxon>Clostridia</taxon>
        <taxon>Eubacteriales</taxon>
        <taxon>Oscillospiraceae</taxon>
        <taxon>Acetivibrio</taxon>
    </lineage>
</organism>
<dbReference type="PROSITE" id="PS51194">
    <property type="entry name" value="HELICASE_CTER"/>
    <property type="match status" value="1"/>
</dbReference>
<feature type="domain" description="Helicase C-terminal" evidence="4">
    <location>
        <begin position="930"/>
        <end position="1101"/>
    </location>
</feature>
<dbReference type="InterPro" id="IPR011545">
    <property type="entry name" value="DEAD/DEAH_box_helicase_dom"/>
</dbReference>
<dbReference type="PROSITE" id="PS51192">
    <property type="entry name" value="HELICASE_ATP_BIND_1"/>
    <property type="match status" value="1"/>
</dbReference>
<feature type="domain" description="Helicase ATP-binding" evidence="3">
    <location>
        <begin position="98"/>
        <end position="312"/>
    </location>
</feature>
<dbReference type="SMART" id="SM00487">
    <property type="entry name" value="DEXDc"/>
    <property type="match status" value="1"/>
</dbReference>
<dbReference type="Pfam" id="PF00271">
    <property type="entry name" value="Helicase_C"/>
    <property type="match status" value="1"/>
</dbReference>
<dbReference type="GO" id="GO:0036297">
    <property type="term" value="P:interstrand cross-link repair"/>
    <property type="evidence" value="ECO:0007669"/>
    <property type="project" value="TreeGrafter"/>
</dbReference>
<dbReference type="Pfam" id="PF09369">
    <property type="entry name" value="MZB"/>
    <property type="match status" value="1"/>
</dbReference>
<protein>
    <submittedName>
        <fullName evidence="5">DEAD/DEAH box helicase</fullName>
    </submittedName>
</protein>
<dbReference type="InterPro" id="IPR027417">
    <property type="entry name" value="P-loop_NTPase"/>
</dbReference>
<evidence type="ECO:0000259" key="3">
    <source>
        <dbReference type="PROSITE" id="PS51192"/>
    </source>
</evidence>
<keyword evidence="5" id="KW-0378">Hydrolase</keyword>
<dbReference type="InterPro" id="IPR001650">
    <property type="entry name" value="Helicase_C-like"/>
</dbReference>
<dbReference type="InterPro" id="IPR018973">
    <property type="entry name" value="MZB"/>
</dbReference>
<dbReference type="PANTHER" id="PTHR47957">
    <property type="entry name" value="ATP-DEPENDENT HELICASE HRQ1"/>
    <property type="match status" value="1"/>
</dbReference>
<dbReference type="RefSeq" id="WP_069194612.1">
    <property type="nucleotide sequence ID" value="NZ_RLII01000001.1"/>
</dbReference>
<keyword evidence="2" id="KW-0067">ATP-binding</keyword>
<evidence type="ECO:0000313" key="5">
    <source>
        <dbReference type="EMBL" id="RXE60640.1"/>
    </source>
</evidence>
<dbReference type="CDD" id="cd17923">
    <property type="entry name" value="DEXHc_Hrq1-like"/>
    <property type="match status" value="1"/>
</dbReference>
<keyword evidence="5" id="KW-0347">Helicase</keyword>
<dbReference type="GO" id="GO:0043138">
    <property type="term" value="F:3'-5' DNA helicase activity"/>
    <property type="evidence" value="ECO:0007669"/>
    <property type="project" value="TreeGrafter"/>
</dbReference>
<evidence type="ECO:0000259" key="4">
    <source>
        <dbReference type="PROSITE" id="PS51194"/>
    </source>
</evidence>
<name>A0A4Q0I8D1_9FIRM</name>
<dbReference type="SUPFAM" id="SSF52540">
    <property type="entry name" value="P-loop containing nucleoside triphosphate hydrolases"/>
    <property type="match status" value="2"/>
</dbReference>
<dbReference type="GO" id="GO:0006289">
    <property type="term" value="P:nucleotide-excision repair"/>
    <property type="evidence" value="ECO:0007669"/>
    <property type="project" value="TreeGrafter"/>
</dbReference>
<dbReference type="GO" id="GO:0005524">
    <property type="term" value="F:ATP binding"/>
    <property type="evidence" value="ECO:0007669"/>
    <property type="project" value="UniProtKB-KW"/>
</dbReference>
<evidence type="ECO:0000313" key="6">
    <source>
        <dbReference type="Proteomes" id="UP000289166"/>
    </source>
</evidence>
<keyword evidence="1" id="KW-0547">Nucleotide-binding</keyword>
<comment type="caution">
    <text evidence="5">The sequence shown here is derived from an EMBL/GenBank/DDBJ whole genome shotgun (WGS) entry which is preliminary data.</text>
</comment>
<sequence length="1705" mass="197740">MGINPVETTNNIREEYTKYLKSMFLFKDKELREVADKAIEQNKKDLVKGPYLESTARYKTGSTLQELINNGVLHRDFKNLASAIGGYSLHLHQEEAIKKAVVDNKNLIVATGTGSGKTECFLIPILNYLVEQRSKGELTPGVRALILYPMNALANDQLKRLRSLLKDYPDITFGRYIGETEEERDKARDKFREMNPNQEILKNEILSRKEMREKPPHILLTNYAMLEYLLLRPEDNVFFDGVYKNHWKYIVLDEAHVYSGALGSEISYLIARLKDRVVDGKHGQLKFIATSATLGGGKEEIKEVVKYAKDLFDEDFTEDCLITSEREKTPTVSEENKLVRPNLEWYQEFLKLSNEYSGIQFAEEVSKRRVYPKSVIKDNTEEVIFDFLMQDYYVYMLKVTIESETLLIKEVVQRVFGRCNEVEVKSFLAMVELASKAKKEDNSEVLLPARYHTFAKAIEGTFVRFYPEKKVFLNRKETEVIGEEKVKVFELANCIKCGQEYIIGKLEDGYINQSSGFSNGSIEPLEYFMFTDSYEAVEIDEDSVIDEENTEKDPEIYNTEEYLLCIKCGRAQADNSRADKSCCKDSKRIKVYKVHHKGAINTCQSCGSYGRAIVKRLINADAPTTEMLGRTLYQNIPIEEKEKKIENRSEEKADSLFCNIDLFNVKKEKVIDEINNRKLLAFSDSRKEAAYFATYMDIRYNHYLWRKIIYDAIIGLRDANVNFGRLHTRICKDIESQKNLLIDMTDDYIEQTVAAYIMYELMSFEKDIGLEGVGMISFELDKPFWWPEKISLCGLNSNEVWNIVKQIFHGLRTYRALDFPEDLRDNHAIFGQRTKRMFFRFAEANASSGIMSIKPKEGYNNMRVDYLTKIFIRRGCNIQEAKENANIFLEKIFNDDNFTNSMVNSGIYKSFYFPKEGNVYQLSHDKWIFKREQKIYRCNKCGKKASVNISGVCPSYRCDGNLSDFNPEHSRHNYYTEIYNNIKRIPMRIKEHTAQLISKHASKIQTEFEKGNINILSCSTTFEMGVDVGSLEAVFLRNIPPETANYVQRAGRAGRRTASTAYILTYAKRRSHDLYYFQYPTKIIEGSIKAPYIERSNDKIAFRHLCSVVFSWVFRQNDTYFKDVQSMFAYRKEYMPIDEKLKELLDSRPETIRISLKNIFNKELQKTFGIDNWEWVDERFLKQDGNFLISKNKWLQDVEEIERIKSENYKKGYSVDNISRMLKTFLEKHVIDFLASNNVLPRYGFPIDSVDLDTLHTGEASKNVNLNRDLKIAISEFAPGSKVIANGAMWESYAINKSRTKGWPTYLYAICENCHSIYKEPCDFDLKTTDVNDEKRICQKEGCGAPIKFRKFIKPIFGFSTNNNKPEKPTLIKPESTYSSKVFFHQYDKNEKNYEDKVRYKGYDINYTYSPRGNLFVVNQGKNNIGFRLCSWCGYATTTIIKGEHVHKDKYGNKCGNKYLNRFDLGHEITTDIIEIKLPDLISGMNESYYMSILYAVIEGAAGYLGIDRREIDGCLNYTSSSTMPAFILFDQVPGGAGHVKRIGKYLDKVLIEAKKRVSGLCECGEETSCYGCLRNYSNQVYHDILKRGLALKFFKVLEQAEGLSKEYFNEVAASIEVEREDIFTYCKKLNIEEPIEGYELELNNLDRPQCELAFQKERIGLFEDYQQEEKMLFEANGWETHYIKDVSPYEIADRISRKKEGELT</sequence>